<dbReference type="CDD" id="cd01026">
    <property type="entry name" value="TOPRIM_OLD"/>
    <property type="match status" value="1"/>
</dbReference>
<dbReference type="InterPro" id="IPR034139">
    <property type="entry name" value="TOPRIM_OLD"/>
</dbReference>
<keyword evidence="3" id="KW-0540">Nuclease</keyword>
<evidence type="ECO:0000259" key="1">
    <source>
        <dbReference type="Pfam" id="PF13175"/>
    </source>
</evidence>
<dbReference type="PANTHER" id="PTHR43581:SF4">
    <property type="entry name" value="ATP_GTP PHOSPHATASE"/>
    <property type="match status" value="1"/>
</dbReference>
<feature type="domain" description="Endonuclease GajA/Old nuclease/RecF-like AAA" evidence="1">
    <location>
        <begin position="170"/>
        <end position="359"/>
    </location>
</feature>
<dbReference type="SUPFAM" id="SSF52540">
    <property type="entry name" value="P-loop containing nucleoside triphosphate hydrolases"/>
    <property type="match status" value="1"/>
</dbReference>
<evidence type="ECO:0000259" key="2">
    <source>
        <dbReference type="Pfam" id="PF20469"/>
    </source>
</evidence>
<dbReference type="RefSeq" id="WP_113932704.1">
    <property type="nucleotide sequence ID" value="NZ_JACCEU010000004.1"/>
</dbReference>
<dbReference type="Proteomes" id="UP000253628">
    <property type="component" value="Unassembled WGS sequence"/>
</dbReference>
<protein>
    <submittedName>
        <fullName evidence="3">Putative ATP-dependent endonuclease of OLD family</fullName>
    </submittedName>
</protein>
<organism evidence="3 4">
    <name type="scientific">Eoetvoesiella caeni</name>
    <dbReference type="NCBI Taxonomy" id="645616"/>
    <lineage>
        <taxon>Bacteria</taxon>
        <taxon>Pseudomonadati</taxon>
        <taxon>Pseudomonadota</taxon>
        <taxon>Betaproteobacteria</taxon>
        <taxon>Burkholderiales</taxon>
        <taxon>Alcaligenaceae</taxon>
        <taxon>Eoetvoesiella</taxon>
    </lineage>
</organism>
<dbReference type="OrthoDB" id="3322489at2"/>
<evidence type="ECO:0000313" key="4">
    <source>
        <dbReference type="Proteomes" id="UP000253628"/>
    </source>
</evidence>
<reference evidence="3 4" key="1">
    <citation type="submission" date="2018-06" db="EMBL/GenBank/DDBJ databases">
        <title>Genomic Encyclopedia of Type Strains, Phase IV (KMG-IV): sequencing the most valuable type-strain genomes for metagenomic binning, comparative biology and taxonomic classification.</title>
        <authorList>
            <person name="Goeker M."/>
        </authorList>
    </citation>
    <scope>NUCLEOTIDE SEQUENCE [LARGE SCALE GENOMIC DNA]</scope>
    <source>
        <strain evidence="3 4">DSM 25520</strain>
    </source>
</reference>
<keyword evidence="3" id="KW-0255">Endonuclease</keyword>
<dbReference type="InterPro" id="IPR027417">
    <property type="entry name" value="P-loop_NTPase"/>
</dbReference>
<dbReference type="PANTHER" id="PTHR43581">
    <property type="entry name" value="ATP/GTP PHOSPHATASE"/>
    <property type="match status" value="1"/>
</dbReference>
<dbReference type="Gene3D" id="3.40.50.300">
    <property type="entry name" value="P-loop containing nucleotide triphosphate hydrolases"/>
    <property type="match status" value="1"/>
</dbReference>
<sequence length="624" mass="68162">MTSYSTQSEIAITDVRVSNFRSLANIEVELGDLTVLIGANNAGKTSFLDAIFSAIGSGRKFLGQDDVRLAHGEALAPKERKVIIDLRIRPIGADGIVTDKFPEGSFWTALWGNGIALDPVEFYEFAPIRTGLSWSGAKAEYVVERSFLKEWREFKDWIDTPVQATPVRAAQIEPIALHFIDAKRDLDDDLRKQGSFWRRLTDDLGLSAADVADLETALSGINQTIVEKSEILQHLKTNLADLQKVVSADSAGIDIAPVARKLRDLSKGVDVSFSTSGAQSFPLARHGMGTRSLASLLVFRAFVSWRHAHATSGGDKVHSILALEEPESHLHPQAQRSLFGHIKAIAGQRVVSTHSPYFAGQAQLEDLRLFIKKGGDTVVSKLDVSKLARADDKRKVQDSVIDSRGDILFARALVLFEGQTEEQALPIWAQAYWGASIHELGFSFARANGTNYYPFIWLANSLDIPWYLIADGEAQPLKNLEDELKRANLPESAKLPNIVVLPGGHNFETQLLAEGYLAEIEAALNTASDDAAFLDGFIAKNHGLSYGKFKDGTDKGSRDYKSDGGRERAAADAMKGQKTRLAKPLAHQIVGLADPLRRFPSTIDSLFKIIGAAHGLPKEGGAES</sequence>
<feature type="domain" description="Endonuclease GajA/Old nuclease/RecF-like AAA" evidence="1">
    <location>
        <begin position="12"/>
        <end position="88"/>
    </location>
</feature>
<feature type="domain" description="OLD protein-like TOPRIM" evidence="2">
    <location>
        <begin position="408"/>
        <end position="472"/>
    </location>
</feature>
<name>A0A366HHE7_9BURK</name>
<dbReference type="AlphaFoldDB" id="A0A366HHE7"/>
<comment type="caution">
    <text evidence="3">The sequence shown here is derived from an EMBL/GenBank/DDBJ whole genome shotgun (WGS) entry which is preliminary data.</text>
</comment>
<accession>A0A366HHE7</accession>
<dbReference type="InterPro" id="IPR041685">
    <property type="entry name" value="AAA_GajA/Old/RecF-like"/>
</dbReference>
<gene>
    <name evidence="3" type="ORF">DFR37_103295</name>
</gene>
<dbReference type="EMBL" id="QNRQ01000003">
    <property type="protein sequence ID" value="RBP40952.1"/>
    <property type="molecule type" value="Genomic_DNA"/>
</dbReference>
<evidence type="ECO:0000313" key="3">
    <source>
        <dbReference type="EMBL" id="RBP40952.1"/>
    </source>
</evidence>
<keyword evidence="4" id="KW-1185">Reference proteome</keyword>
<dbReference type="Pfam" id="PF13175">
    <property type="entry name" value="AAA_15"/>
    <property type="match status" value="2"/>
</dbReference>
<dbReference type="InterPro" id="IPR051396">
    <property type="entry name" value="Bact_Antivir_Def_Nuclease"/>
</dbReference>
<dbReference type="Pfam" id="PF20469">
    <property type="entry name" value="OLD-like_TOPRIM"/>
    <property type="match status" value="1"/>
</dbReference>
<dbReference type="GO" id="GO:0004519">
    <property type="term" value="F:endonuclease activity"/>
    <property type="evidence" value="ECO:0007669"/>
    <property type="project" value="UniProtKB-KW"/>
</dbReference>
<keyword evidence="3" id="KW-0378">Hydrolase</keyword>
<proteinExistence type="predicted"/>